<dbReference type="RefSeq" id="XP_060281603.1">
    <property type="nucleotide sequence ID" value="XM_060431623.1"/>
</dbReference>
<evidence type="ECO:0000313" key="2">
    <source>
        <dbReference type="EMBL" id="KAK1765390.1"/>
    </source>
</evidence>
<keyword evidence="3" id="KW-1185">Reference proteome</keyword>
<dbReference type="GeneID" id="85314810"/>
<dbReference type="GO" id="GO:0016787">
    <property type="term" value="F:hydrolase activity"/>
    <property type="evidence" value="ECO:0007669"/>
    <property type="project" value="UniProtKB-KW"/>
</dbReference>
<evidence type="ECO:0000313" key="3">
    <source>
        <dbReference type="Proteomes" id="UP001244011"/>
    </source>
</evidence>
<proteinExistence type="predicted"/>
<keyword evidence="2" id="KW-0378">Hydrolase</keyword>
<dbReference type="Proteomes" id="UP001244011">
    <property type="component" value="Unassembled WGS sequence"/>
</dbReference>
<protein>
    <submittedName>
        <fullName evidence="2">Dihydropseudooxynicotine hydrolase</fullName>
    </submittedName>
</protein>
<reference evidence="2" key="1">
    <citation type="submission" date="2023-06" db="EMBL/GenBank/DDBJ databases">
        <title>Genome-scale phylogeny and comparative genomics of the fungal order Sordariales.</title>
        <authorList>
            <consortium name="Lawrence Berkeley National Laboratory"/>
            <person name="Hensen N."/>
            <person name="Bonometti L."/>
            <person name="Westerberg I."/>
            <person name="Brannstrom I.O."/>
            <person name="Guillou S."/>
            <person name="Cros-Aarteil S."/>
            <person name="Calhoun S."/>
            <person name="Haridas S."/>
            <person name="Kuo A."/>
            <person name="Mondo S."/>
            <person name="Pangilinan J."/>
            <person name="Riley R."/>
            <person name="Labutti K."/>
            <person name="Andreopoulos B."/>
            <person name="Lipzen A."/>
            <person name="Chen C."/>
            <person name="Yanf M."/>
            <person name="Daum C."/>
            <person name="Ng V."/>
            <person name="Clum A."/>
            <person name="Steindorff A."/>
            <person name="Ohm R."/>
            <person name="Martin F."/>
            <person name="Silar P."/>
            <person name="Natvig D."/>
            <person name="Lalanne C."/>
            <person name="Gautier V."/>
            <person name="Ament-Velasquez S.L."/>
            <person name="Kruys A."/>
            <person name="Hutchinson M.I."/>
            <person name="Powell A.J."/>
            <person name="Barry K."/>
            <person name="Miller A.N."/>
            <person name="Grigoriev I.V."/>
            <person name="Debuchy R."/>
            <person name="Gladieux P."/>
            <person name="Thoren M.H."/>
            <person name="Johannesson H."/>
        </authorList>
    </citation>
    <scope>NUCLEOTIDE SEQUENCE</scope>
    <source>
        <strain evidence="2">8032-3</strain>
    </source>
</reference>
<keyword evidence="1" id="KW-0732">Signal</keyword>
<dbReference type="SUPFAM" id="SSF53474">
    <property type="entry name" value="alpha/beta-Hydrolases"/>
    <property type="match status" value="1"/>
</dbReference>
<dbReference type="InterPro" id="IPR050261">
    <property type="entry name" value="FrsA_esterase"/>
</dbReference>
<dbReference type="InterPro" id="IPR029058">
    <property type="entry name" value="AB_hydrolase_fold"/>
</dbReference>
<sequence length="411" mass="44888">MRFSPSLALLGVHLGGVTAAAQPGLAMYPLSNDTQFAFILAEKLSLANGGGAATGEILRAASQIAPGDFESFYREFKFLADSIHAAGSGAKHPSARREAFFRSSAYYRAADFFLHGNASDPRLETLWERFDIPVIFYPAPRSRGNCTAVRRPAFLVGNGYDGPQEDLYHSIGRQVHERGWNFATYEGPGQSTVRRQQGLGFRPDWWSVVTPVVDYLSGRADVDTDRVALAGYSFAGTLAPRAASREHRLAAVLLIDGLYSLQAALRDQFPLELVQLFDSGNKTLFDAVVNEARANTSTVTQFRWLLDQGTWAFDTASPFEWFTQLGEYTLDGILPDVRCPVFVASGENDDTAPGQPEEVAKLLGSQGYYHLFKTDLGAGEHCQLGAEPQLAQVSLDWLEGIFEGIGQEGGS</sequence>
<accession>A0AAJ0FLS6</accession>
<dbReference type="Gene3D" id="3.40.50.1820">
    <property type="entry name" value="alpha/beta hydrolase"/>
    <property type="match status" value="1"/>
</dbReference>
<comment type="caution">
    <text evidence="2">The sequence shown here is derived from an EMBL/GenBank/DDBJ whole genome shotgun (WGS) entry which is preliminary data.</text>
</comment>
<organism evidence="2 3">
    <name type="scientific">Phialemonium atrogriseum</name>
    <dbReference type="NCBI Taxonomy" id="1093897"/>
    <lineage>
        <taxon>Eukaryota</taxon>
        <taxon>Fungi</taxon>
        <taxon>Dikarya</taxon>
        <taxon>Ascomycota</taxon>
        <taxon>Pezizomycotina</taxon>
        <taxon>Sordariomycetes</taxon>
        <taxon>Sordariomycetidae</taxon>
        <taxon>Cephalothecales</taxon>
        <taxon>Cephalothecaceae</taxon>
        <taxon>Phialemonium</taxon>
    </lineage>
</organism>
<gene>
    <name evidence="2" type="ORF">QBC33DRAFT_590752</name>
</gene>
<dbReference type="Gene3D" id="1.20.1440.110">
    <property type="entry name" value="acylaminoacyl peptidase"/>
    <property type="match status" value="1"/>
</dbReference>
<dbReference type="EMBL" id="MU839015">
    <property type="protein sequence ID" value="KAK1765390.1"/>
    <property type="molecule type" value="Genomic_DNA"/>
</dbReference>
<dbReference type="PANTHER" id="PTHR22946">
    <property type="entry name" value="DIENELACTONE HYDROLASE DOMAIN-CONTAINING PROTEIN-RELATED"/>
    <property type="match status" value="1"/>
</dbReference>
<dbReference type="PANTHER" id="PTHR22946:SF12">
    <property type="entry name" value="CONIDIAL PIGMENT BIOSYNTHESIS PROTEIN AYG1 (AFU_ORTHOLOGUE AFUA_2G17550)"/>
    <property type="match status" value="1"/>
</dbReference>
<feature type="signal peptide" evidence="1">
    <location>
        <begin position="1"/>
        <end position="19"/>
    </location>
</feature>
<feature type="chain" id="PRO_5042481051" evidence="1">
    <location>
        <begin position="20"/>
        <end position="411"/>
    </location>
</feature>
<evidence type="ECO:0000256" key="1">
    <source>
        <dbReference type="SAM" id="SignalP"/>
    </source>
</evidence>
<dbReference type="AlphaFoldDB" id="A0AAJ0FLS6"/>
<name>A0AAJ0FLS6_9PEZI</name>